<organism evidence="2 3">
    <name type="scientific">Streptomyces sulfonofaciens</name>
    <dbReference type="NCBI Taxonomy" id="68272"/>
    <lineage>
        <taxon>Bacteria</taxon>
        <taxon>Bacillati</taxon>
        <taxon>Actinomycetota</taxon>
        <taxon>Actinomycetes</taxon>
        <taxon>Kitasatosporales</taxon>
        <taxon>Streptomycetaceae</taxon>
        <taxon>Streptomyces</taxon>
    </lineage>
</organism>
<evidence type="ECO:0000313" key="3">
    <source>
        <dbReference type="Proteomes" id="UP000603708"/>
    </source>
</evidence>
<accession>A0A919L7G9</accession>
<dbReference type="InterPro" id="IPR009937">
    <property type="entry name" value="Phage_holin_3_6"/>
</dbReference>
<dbReference type="Pfam" id="PF07332">
    <property type="entry name" value="Phage_holin_3_6"/>
    <property type="match status" value="1"/>
</dbReference>
<sequence>MRGVSTAYHDGQGTTDESVGVLVSRASEQVSQLVRQEFQLAQVEMRQKGKRFGIGGGLFTGAGLMAFLALQALVAAAIAAVTVVLPVWAAALVVVGALLLIAGALGIAGRLEMRRAAPAAPRQAIASVKTDVAELKEAAHR</sequence>
<evidence type="ECO:0000256" key="1">
    <source>
        <dbReference type="SAM" id="Phobius"/>
    </source>
</evidence>
<keyword evidence="1" id="KW-0812">Transmembrane</keyword>
<feature type="transmembrane region" description="Helical" evidence="1">
    <location>
        <begin position="87"/>
        <end position="108"/>
    </location>
</feature>
<dbReference type="EMBL" id="BNCD01000024">
    <property type="protein sequence ID" value="GHH86772.1"/>
    <property type="molecule type" value="Genomic_DNA"/>
</dbReference>
<reference evidence="2" key="2">
    <citation type="submission" date="2020-09" db="EMBL/GenBank/DDBJ databases">
        <authorList>
            <person name="Sun Q."/>
            <person name="Ohkuma M."/>
        </authorList>
    </citation>
    <scope>NUCLEOTIDE SEQUENCE</scope>
    <source>
        <strain evidence="2">JCM 5069</strain>
    </source>
</reference>
<gene>
    <name evidence="2" type="ORF">GCM10018793_59990</name>
</gene>
<evidence type="ECO:0008006" key="4">
    <source>
        <dbReference type="Google" id="ProtNLM"/>
    </source>
</evidence>
<keyword evidence="1" id="KW-1133">Transmembrane helix</keyword>
<proteinExistence type="predicted"/>
<keyword evidence="3" id="KW-1185">Reference proteome</keyword>
<evidence type="ECO:0000313" key="2">
    <source>
        <dbReference type="EMBL" id="GHH86772.1"/>
    </source>
</evidence>
<dbReference type="AlphaFoldDB" id="A0A919L7G9"/>
<comment type="caution">
    <text evidence="2">The sequence shown here is derived from an EMBL/GenBank/DDBJ whole genome shotgun (WGS) entry which is preliminary data.</text>
</comment>
<protein>
    <recommendedName>
        <fullName evidence="4">Phage holin family protein</fullName>
    </recommendedName>
</protein>
<dbReference type="Proteomes" id="UP000603708">
    <property type="component" value="Unassembled WGS sequence"/>
</dbReference>
<keyword evidence="1" id="KW-0472">Membrane</keyword>
<name>A0A919L7G9_9ACTN</name>
<reference evidence="2" key="1">
    <citation type="journal article" date="2014" name="Int. J. Syst. Evol. Microbiol.">
        <title>Complete genome sequence of Corynebacterium casei LMG S-19264T (=DSM 44701T), isolated from a smear-ripened cheese.</title>
        <authorList>
            <consortium name="US DOE Joint Genome Institute (JGI-PGF)"/>
            <person name="Walter F."/>
            <person name="Albersmeier A."/>
            <person name="Kalinowski J."/>
            <person name="Ruckert C."/>
        </authorList>
    </citation>
    <scope>NUCLEOTIDE SEQUENCE</scope>
    <source>
        <strain evidence="2">JCM 5069</strain>
    </source>
</reference>
<feature type="transmembrane region" description="Helical" evidence="1">
    <location>
        <begin position="52"/>
        <end position="81"/>
    </location>
</feature>